<feature type="domain" description="DUF6593" evidence="2">
    <location>
        <begin position="64"/>
        <end position="204"/>
    </location>
</feature>
<evidence type="ECO:0000313" key="4">
    <source>
        <dbReference type="Proteomes" id="UP000027222"/>
    </source>
</evidence>
<dbReference type="OrthoDB" id="3174721at2759"/>
<proteinExistence type="predicted"/>
<evidence type="ECO:0000259" key="2">
    <source>
        <dbReference type="Pfam" id="PF20236"/>
    </source>
</evidence>
<dbReference type="Pfam" id="PF20236">
    <property type="entry name" value="DUF6593"/>
    <property type="match status" value="1"/>
</dbReference>
<evidence type="ECO:0000256" key="1">
    <source>
        <dbReference type="SAM" id="MobiDB-lite"/>
    </source>
</evidence>
<reference evidence="4" key="1">
    <citation type="journal article" date="2014" name="Proc. Natl. Acad. Sci. U.S.A.">
        <title>Extensive sampling of basidiomycete genomes demonstrates inadequacy of the white-rot/brown-rot paradigm for wood decay fungi.</title>
        <authorList>
            <person name="Riley R."/>
            <person name="Salamov A.A."/>
            <person name="Brown D.W."/>
            <person name="Nagy L.G."/>
            <person name="Floudas D."/>
            <person name="Held B.W."/>
            <person name="Levasseur A."/>
            <person name="Lombard V."/>
            <person name="Morin E."/>
            <person name="Otillar R."/>
            <person name="Lindquist E.A."/>
            <person name="Sun H."/>
            <person name="LaButti K.M."/>
            <person name="Schmutz J."/>
            <person name="Jabbour D."/>
            <person name="Luo H."/>
            <person name="Baker S.E."/>
            <person name="Pisabarro A.G."/>
            <person name="Walton J.D."/>
            <person name="Blanchette R.A."/>
            <person name="Henrissat B."/>
            <person name="Martin F."/>
            <person name="Cullen D."/>
            <person name="Hibbett D.S."/>
            <person name="Grigoriev I.V."/>
        </authorList>
    </citation>
    <scope>NUCLEOTIDE SEQUENCE [LARGE SCALE GENOMIC DNA]</scope>
    <source>
        <strain evidence="4">CBS 339.88</strain>
    </source>
</reference>
<name>A0A067SIR3_GALM3</name>
<organism evidence="3 4">
    <name type="scientific">Galerina marginata (strain CBS 339.88)</name>
    <dbReference type="NCBI Taxonomy" id="685588"/>
    <lineage>
        <taxon>Eukaryota</taxon>
        <taxon>Fungi</taxon>
        <taxon>Dikarya</taxon>
        <taxon>Basidiomycota</taxon>
        <taxon>Agaricomycotina</taxon>
        <taxon>Agaricomycetes</taxon>
        <taxon>Agaricomycetidae</taxon>
        <taxon>Agaricales</taxon>
        <taxon>Agaricineae</taxon>
        <taxon>Strophariaceae</taxon>
        <taxon>Galerina</taxon>
    </lineage>
</organism>
<feature type="region of interest" description="Disordered" evidence="1">
    <location>
        <begin position="14"/>
        <end position="37"/>
    </location>
</feature>
<protein>
    <recommendedName>
        <fullName evidence="2">DUF6593 domain-containing protein</fullName>
    </recommendedName>
</protein>
<sequence length="218" mass="24397">MQVPTDTNTYFRVSSKDVAKPSRNEHPPQYASKNPTDSTLYSFSPVGTSAMAVIPHSENPLPKYHVSVRINCFMPTSSITEIYLGGDESGQKVGAFEMGVIAAPSVVRLGNRINNTAIALTQAGTWGSWYWHPAGINEKYHLRWEYQKRPCICRSAIGTRPILAKFTPPAVHLSDELPLLEVTPEGQEYMDHILISLLLIERKRLTPGREETNKDIFN</sequence>
<evidence type="ECO:0000313" key="3">
    <source>
        <dbReference type="EMBL" id="KDR67609.1"/>
    </source>
</evidence>
<dbReference type="Proteomes" id="UP000027222">
    <property type="component" value="Unassembled WGS sequence"/>
</dbReference>
<dbReference type="AlphaFoldDB" id="A0A067SIR3"/>
<gene>
    <name evidence="3" type="ORF">GALMADRAFT_231797</name>
</gene>
<keyword evidence="4" id="KW-1185">Reference proteome</keyword>
<accession>A0A067SIR3</accession>
<feature type="compositionally biased region" description="Basic and acidic residues" evidence="1">
    <location>
        <begin position="14"/>
        <end position="26"/>
    </location>
</feature>
<dbReference type="InterPro" id="IPR046528">
    <property type="entry name" value="DUF6593"/>
</dbReference>
<dbReference type="HOGENOM" id="CLU_1305010_0_0_1"/>
<dbReference type="EMBL" id="KL142413">
    <property type="protein sequence ID" value="KDR67609.1"/>
    <property type="molecule type" value="Genomic_DNA"/>
</dbReference>